<dbReference type="Proteomes" id="UP001142648">
    <property type="component" value="Unassembled WGS sequence"/>
</dbReference>
<protein>
    <submittedName>
        <fullName evidence="1">Uncharacterized protein</fullName>
    </submittedName>
</protein>
<evidence type="ECO:0000313" key="2">
    <source>
        <dbReference type="Proteomes" id="UP001142648"/>
    </source>
</evidence>
<sequence length="94" mass="10655">MRGRLWRATDPGLAEEVRLRLVQDLMAARRAVRAARGDAEATRAARARGDAAKVALGERGTVWWDDGAPDYDRRMAKNTPYADWWKTRREDAEG</sequence>
<organism evidence="1 2">
    <name type="scientific">Tsuneonella litorea</name>
    <dbReference type="NCBI Taxonomy" id="2976475"/>
    <lineage>
        <taxon>Bacteria</taxon>
        <taxon>Pseudomonadati</taxon>
        <taxon>Pseudomonadota</taxon>
        <taxon>Alphaproteobacteria</taxon>
        <taxon>Sphingomonadales</taxon>
        <taxon>Erythrobacteraceae</taxon>
        <taxon>Tsuneonella</taxon>
    </lineage>
</organism>
<reference evidence="1" key="1">
    <citation type="submission" date="2022-09" db="EMBL/GenBank/DDBJ databases">
        <title>The genome sequence of Tsuneonella sp. YG55.</title>
        <authorList>
            <person name="Liu Y."/>
        </authorList>
    </citation>
    <scope>NUCLEOTIDE SEQUENCE</scope>
    <source>
        <strain evidence="1">YG55</strain>
    </source>
</reference>
<dbReference type="AlphaFoldDB" id="A0A9X3A6L0"/>
<evidence type="ECO:0000313" key="1">
    <source>
        <dbReference type="EMBL" id="MCT2557446.1"/>
    </source>
</evidence>
<proteinExistence type="predicted"/>
<name>A0A9X3A6L0_9SPHN</name>
<gene>
    <name evidence="1" type="ORF">N0B51_00480</name>
</gene>
<keyword evidence="2" id="KW-1185">Reference proteome</keyword>
<comment type="caution">
    <text evidence="1">The sequence shown here is derived from an EMBL/GenBank/DDBJ whole genome shotgun (WGS) entry which is preliminary data.</text>
</comment>
<accession>A0A9X3A6L0</accession>
<dbReference type="EMBL" id="JAOAMV010000001">
    <property type="protein sequence ID" value="MCT2557446.1"/>
    <property type="molecule type" value="Genomic_DNA"/>
</dbReference>